<keyword evidence="2" id="KW-0732">Signal</keyword>
<protein>
    <recommendedName>
        <fullName evidence="5">Secreted protein</fullName>
    </recommendedName>
</protein>
<feature type="region of interest" description="Disordered" evidence="1">
    <location>
        <begin position="296"/>
        <end position="340"/>
    </location>
</feature>
<dbReference type="Proteomes" id="UP001143463">
    <property type="component" value="Unassembled WGS sequence"/>
</dbReference>
<evidence type="ECO:0000313" key="3">
    <source>
        <dbReference type="EMBL" id="GLL11216.1"/>
    </source>
</evidence>
<reference evidence="3" key="1">
    <citation type="journal article" date="2014" name="Int. J. Syst. Evol. Microbiol.">
        <title>Complete genome sequence of Corynebacterium casei LMG S-19264T (=DSM 44701T), isolated from a smear-ripened cheese.</title>
        <authorList>
            <consortium name="US DOE Joint Genome Institute (JGI-PGF)"/>
            <person name="Walter F."/>
            <person name="Albersmeier A."/>
            <person name="Kalinowski J."/>
            <person name="Ruckert C."/>
        </authorList>
    </citation>
    <scope>NUCLEOTIDE SEQUENCE</scope>
    <source>
        <strain evidence="3">VKM Ac-1069</strain>
    </source>
</reference>
<comment type="caution">
    <text evidence="3">The sequence shown here is derived from an EMBL/GenBank/DDBJ whole genome shotgun (WGS) entry which is preliminary data.</text>
</comment>
<feature type="compositionally biased region" description="Low complexity" evidence="1">
    <location>
        <begin position="32"/>
        <end position="44"/>
    </location>
</feature>
<organism evidence="3 4">
    <name type="scientific">Pseudonocardia halophobica</name>
    <dbReference type="NCBI Taxonomy" id="29401"/>
    <lineage>
        <taxon>Bacteria</taxon>
        <taxon>Bacillati</taxon>
        <taxon>Actinomycetota</taxon>
        <taxon>Actinomycetes</taxon>
        <taxon>Pseudonocardiales</taxon>
        <taxon>Pseudonocardiaceae</taxon>
        <taxon>Pseudonocardia</taxon>
    </lineage>
</organism>
<evidence type="ECO:0000313" key="4">
    <source>
        <dbReference type="Proteomes" id="UP001143463"/>
    </source>
</evidence>
<feature type="compositionally biased region" description="Polar residues" evidence="1">
    <location>
        <begin position="81"/>
        <end position="90"/>
    </location>
</feature>
<proteinExistence type="predicted"/>
<keyword evidence="4" id="KW-1185">Reference proteome</keyword>
<feature type="signal peptide" evidence="2">
    <location>
        <begin position="1"/>
        <end position="23"/>
    </location>
</feature>
<reference evidence="3" key="2">
    <citation type="submission" date="2023-01" db="EMBL/GenBank/DDBJ databases">
        <authorList>
            <person name="Sun Q."/>
            <person name="Evtushenko L."/>
        </authorList>
    </citation>
    <scope>NUCLEOTIDE SEQUENCE</scope>
    <source>
        <strain evidence="3">VKM Ac-1069</strain>
    </source>
</reference>
<accession>A0A9W6NW42</accession>
<feature type="chain" id="PRO_5040766573" description="Secreted protein" evidence="2">
    <location>
        <begin position="24"/>
        <end position="340"/>
    </location>
</feature>
<dbReference type="RefSeq" id="WP_051736557.1">
    <property type="nucleotide sequence ID" value="NZ_BAAAUZ010000025.1"/>
</dbReference>
<dbReference type="EMBL" id="BSFQ01000007">
    <property type="protein sequence ID" value="GLL11216.1"/>
    <property type="molecule type" value="Genomic_DNA"/>
</dbReference>
<gene>
    <name evidence="3" type="ORF">GCM10017577_23570</name>
</gene>
<sequence length="340" mass="34291">MNTLAKLSAYGAALALLTVGAYATGSAVGPLTSPAPAASTAGNPGTSGGGNAGHGDVHSGAVPETADQPAGLASSRGGYTLTPTASTLPGGTTDLAFRITGPDGAPVTAFDEEHTKRLHLIVVRRDTTGFQHLHPTMDPDGTWHTRLDVPDGGVYRAFADFTPTGGPATTLGVDLSVAGTYAPVEHPTSRTAEVDGYQVRLDGELTPGRSSPLTLTVTRDGVPVNDLQPYLGAYGHLVALRSTDLAYLHVHPDGSPGDGRTAPGPQIRFVAEVPSAGSYRLFLDFQHAGTVRTAKFTLPTGPSGTAADPAPEPAPAAQPGGAAGLTPHEAAHSAGAGGGH</sequence>
<dbReference type="AlphaFoldDB" id="A0A9W6NW42"/>
<evidence type="ECO:0000256" key="2">
    <source>
        <dbReference type="SAM" id="SignalP"/>
    </source>
</evidence>
<evidence type="ECO:0000256" key="1">
    <source>
        <dbReference type="SAM" id="MobiDB-lite"/>
    </source>
</evidence>
<feature type="region of interest" description="Disordered" evidence="1">
    <location>
        <begin position="32"/>
        <end position="99"/>
    </location>
</feature>
<name>A0A9W6NW42_9PSEU</name>
<evidence type="ECO:0008006" key="5">
    <source>
        <dbReference type="Google" id="ProtNLM"/>
    </source>
</evidence>